<dbReference type="Proteomes" id="UP000277256">
    <property type="component" value="Unassembled WGS sequence"/>
</dbReference>
<feature type="transmembrane region" description="Helical" evidence="1">
    <location>
        <begin position="7"/>
        <end position="35"/>
    </location>
</feature>
<gene>
    <name evidence="2" type="ORF">EIW28_17365</name>
</gene>
<keyword evidence="3" id="KW-1185">Reference proteome</keyword>
<organism evidence="2 3">
    <name type="scientific">Glycomyces terrestris</name>
    <dbReference type="NCBI Taxonomy" id="2493553"/>
    <lineage>
        <taxon>Bacteria</taxon>
        <taxon>Bacillati</taxon>
        <taxon>Actinomycetota</taxon>
        <taxon>Actinomycetes</taxon>
        <taxon>Glycomycetales</taxon>
        <taxon>Glycomycetaceae</taxon>
        <taxon>Glycomyces</taxon>
    </lineage>
</organism>
<feature type="transmembrane region" description="Helical" evidence="1">
    <location>
        <begin position="114"/>
        <end position="135"/>
    </location>
</feature>
<reference evidence="2 3" key="1">
    <citation type="submission" date="2018-12" db="EMBL/GenBank/DDBJ databases">
        <title>Glycomyces sp. YIM 121974 draft genome.</title>
        <authorList>
            <person name="Li Q."/>
        </authorList>
    </citation>
    <scope>NUCLEOTIDE SEQUENCE [LARGE SCALE GENOMIC DNA]</scope>
    <source>
        <strain evidence="2 3">YIM 121974</strain>
    </source>
</reference>
<keyword evidence="1" id="KW-1133">Transmembrane helix</keyword>
<evidence type="ECO:0000313" key="2">
    <source>
        <dbReference type="EMBL" id="RRR98634.1"/>
    </source>
</evidence>
<feature type="transmembrane region" description="Helical" evidence="1">
    <location>
        <begin position="55"/>
        <end position="82"/>
    </location>
</feature>
<dbReference type="AlphaFoldDB" id="A0A426UWD5"/>
<sequence length="152" mass="16195">MRLTYRILAFVIAAEVAIQAAVMVYAVAGLGIWVQEGGVLDKAVMESDEFAFPEVVGFMLHGMNGMMVIPVIALLLLIASFFAKVPRGVVFALIVAALVALQIFLGIFGHEAAFFGMLHGLNALVLFSVAVWTGVRARRPAAEPSAAQDAYA</sequence>
<keyword evidence="1" id="KW-0472">Membrane</keyword>
<name>A0A426UWD5_9ACTN</name>
<accession>A0A426UWD5</accession>
<proteinExistence type="predicted"/>
<evidence type="ECO:0000256" key="1">
    <source>
        <dbReference type="SAM" id="Phobius"/>
    </source>
</evidence>
<protein>
    <recommendedName>
        <fullName evidence="4">DUF4386 family protein</fullName>
    </recommendedName>
</protein>
<dbReference type="EMBL" id="RSEB01000004">
    <property type="protein sequence ID" value="RRR98634.1"/>
    <property type="molecule type" value="Genomic_DNA"/>
</dbReference>
<evidence type="ECO:0008006" key="4">
    <source>
        <dbReference type="Google" id="ProtNLM"/>
    </source>
</evidence>
<evidence type="ECO:0000313" key="3">
    <source>
        <dbReference type="Proteomes" id="UP000277256"/>
    </source>
</evidence>
<dbReference type="OrthoDB" id="4843372at2"/>
<feature type="transmembrane region" description="Helical" evidence="1">
    <location>
        <begin position="89"/>
        <end position="108"/>
    </location>
</feature>
<dbReference type="RefSeq" id="WP_125248941.1">
    <property type="nucleotide sequence ID" value="NZ_RSEB01000004.1"/>
</dbReference>
<comment type="caution">
    <text evidence="2">The sequence shown here is derived from an EMBL/GenBank/DDBJ whole genome shotgun (WGS) entry which is preliminary data.</text>
</comment>
<keyword evidence="1" id="KW-0812">Transmembrane</keyword>